<gene>
    <name evidence="1" type="ORF">E2C01_080573</name>
</gene>
<proteinExistence type="predicted"/>
<evidence type="ECO:0000313" key="1">
    <source>
        <dbReference type="EMBL" id="MPC85779.1"/>
    </source>
</evidence>
<protein>
    <submittedName>
        <fullName evidence="1">Uncharacterized protein</fullName>
    </submittedName>
</protein>
<evidence type="ECO:0000313" key="2">
    <source>
        <dbReference type="Proteomes" id="UP000324222"/>
    </source>
</evidence>
<keyword evidence="2" id="KW-1185">Reference proteome</keyword>
<accession>A0A5B7IUF0</accession>
<dbReference type="Proteomes" id="UP000324222">
    <property type="component" value="Unassembled WGS sequence"/>
</dbReference>
<comment type="caution">
    <text evidence="1">The sequence shown here is derived from an EMBL/GenBank/DDBJ whole genome shotgun (WGS) entry which is preliminary data.</text>
</comment>
<dbReference type="EMBL" id="VSRR010069529">
    <property type="protein sequence ID" value="MPC85779.1"/>
    <property type="molecule type" value="Genomic_DNA"/>
</dbReference>
<reference evidence="1 2" key="1">
    <citation type="submission" date="2019-05" db="EMBL/GenBank/DDBJ databases">
        <title>Another draft genome of Portunus trituberculatus and its Hox gene families provides insights of decapod evolution.</title>
        <authorList>
            <person name="Jeong J.-H."/>
            <person name="Song I."/>
            <person name="Kim S."/>
            <person name="Choi T."/>
            <person name="Kim D."/>
            <person name="Ryu S."/>
            <person name="Kim W."/>
        </authorList>
    </citation>
    <scope>NUCLEOTIDE SEQUENCE [LARGE SCALE GENOMIC DNA]</scope>
    <source>
        <tissue evidence="1">Muscle</tissue>
    </source>
</reference>
<name>A0A5B7IUF0_PORTR</name>
<sequence>MQREMCNSPPIFIIPLVIRPPPSATQDKFGSYRCITKPHCTAVTLGVRERRNMETRNKGVVTFIYEKQTEPLPDCHEV</sequence>
<dbReference type="AlphaFoldDB" id="A0A5B7IUF0"/>
<organism evidence="1 2">
    <name type="scientific">Portunus trituberculatus</name>
    <name type="common">Swimming crab</name>
    <name type="synonym">Neptunus trituberculatus</name>
    <dbReference type="NCBI Taxonomy" id="210409"/>
    <lineage>
        <taxon>Eukaryota</taxon>
        <taxon>Metazoa</taxon>
        <taxon>Ecdysozoa</taxon>
        <taxon>Arthropoda</taxon>
        <taxon>Crustacea</taxon>
        <taxon>Multicrustacea</taxon>
        <taxon>Malacostraca</taxon>
        <taxon>Eumalacostraca</taxon>
        <taxon>Eucarida</taxon>
        <taxon>Decapoda</taxon>
        <taxon>Pleocyemata</taxon>
        <taxon>Brachyura</taxon>
        <taxon>Eubrachyura</taxon>
        <taxon>Portunoidea</taxon>
        <taxon>Portunidae</taxon>
        <taxon>Portuninae</taxon>
        <taxon>Portunus</taxon>
    </lineage>
</organism>